<protein>
    <submittedName>
        <fullName evidence="2">dTDP-4-amino-4,6-dideoxygalactose transaminase</fullName>
        <ecNumber evidence="2">2.6.1.59</ecNumber>
    </submittedName>
</protein>
<dbReference type="InterPro" id="IPR000653">
    <property type="entry name" value="DegT/StrS_aminotransferase"/>
</dbReference>
<keyword evidence="1" id="KW-0663">Pyridoxal phosphate</keyword>
<dbReference type="InterPro" id="IPR015422">
    <property type="entry name" value="PyrdxlP-dep_Trfase_small"/>
</dbReference>
<dbReference type="SUPFAM" id="SSF53383">
    <property type="entry name" value="PLP-dependent transferases"/>
    <property type="match status" value="1"/>
</dbReference>
<dbReference type="InterPro" id="IPR015421">
    <property type="entry name" value="PyrdxlP-dep_Trfase_major"/>
</dbReference>
<comment type="similarity">
    <text evidence="1">Belongs to the DegT/DnrJ/EryC1 family.</text>
</comment>
<dbReference type="Gene3D" id="3.90.1150.10">
    <property type="entry name" value="Aspartate Aminotransferase, domain 1"/>
    <property type="match status" value="1"/>
</dbReference>
<dbReference type="PANTHER" id="PTHR30244">
    <property type="entry name" value="TRANSAMINASE"/>
    <property type="match status" value="1"/>
</dbReference>
<accession>A0ABW2K6G2</accession>
<dbReference type="InterPro" id="IPR012749">
    <property type="entry name" value="WecE-like"/>
</dbReference>
<dbReference type="NCBIfam" id="NF008687">
    <property type="entry name" value="PRK11706.1"/>
    <property type="match status" value="1"/>
</dbReference>
<dbReference type="CDD" id="cd00616">
    <property type="entry name" value="AHBA_syn"/>
    <property type="match status" value="1"/>
</dbReference>
<dbReference type="NCBIfam" id="TIGR02379">
    <property type="entry name" value="ECA_wecE"/>
    <property type="match status" value="1"/>
</dbReference>
<dbReference type="PIRSF" id="PIRSF000390">
    <property type="entry name" value="PLP_StrS"/>
    <property type="match status" value="1"/>
</dbReference>
<dbReference type="EC" id="2.6.1.59" evidence="2"/>
<evidence type="ECO:0000256" key="1">
    <source>
        <dbReference type="RuleBase" id="RU004508"/>
    </source>
</evidence>
<comment type="caution">
    <text evidence="2">The sequence shown here is derived from an EMBL/GenBank/DDBJ whole genome shotgun (WGS) entry which is preliminary data.</text>
</comment>
<keyword evidence="3" id="KW-1185">Reference proteome</keyword>
<keyword evidence="2" id="KW-0808">Transferase</keyword>
<evidence type="ECO:0000313" key="3">
    <source>
        <dbReference type="Proteomes" id="UP001596494"/>
    </source>
</evidence>
<dbReference type="EMBL" id="JBHTBY010000011">
    <property type="protein sequence ID" value="MFC7321704.1"/>
    <property type="molecule type" value="Genomic_DNA"/>
</dbReference>
<proteinExistence type="inferred from homology"/>
<dbReference type="InterPro" id="IPR015424">
    <property type="entry name" value="PyrdxlP-dep_Trfase"/>
</dbReference>
<name>A0ABW2K6G2_9BACI</name>
<dbReference type="Proteomes" id="UP001596494">
    <property type="component" value="Unassembled WGS sequence"/>
</dbReference>
<keyword evidence="2" id="KW-0032">Aminotransferase</keyword>
<dbReference type="Gene3D" id="3.40.640.10">
    <property type="entry name" value="Type I PLP-dependent aspartate aminotransferase-like (Major domain)"/>
    <property type="match status" value="1"/>
</dbReference>
<reference evidence="3" key="1">
    <citation type="journal article" date="2019" name="Int. J. Syst. Evol. Microbiol.">
        <title>The Global Catalogue of Microorganisms (GCM) 10K type strain sequencing project: providing services to taxonomists for standard genome sequencing and annotation.</title>
        <authorList>
            <consortium name="The Broad Institute Genomics Platform"/>
            <consortium name="The Broad Institute Genome Sequencing Center for Infectious Disease"/>
            <person name="Wu L."/>
            <person name="Ma J."/>
        </authorList>
    </citation>
    <scope>NUCLEOTIDE SEQUENCE [LARGE SCALE GENOMIC DNA]</scope>
    <source>
        <strain evidence="3">CCUG 73951</strain>
    </source>
</reference>
<sequence length="376" mass="42444">MIPFNVPCVVGGEEKLIQEALTQSKLSGNGPFGKKCTDWLENYLGCERAFLTPSCTAALEMAALLTEAGPGDEVIMPSYTFVSTANAFALRGADIRFVDIDPSTMNIDPVQIEQAITERTKAIVVVHYAGVSCEMDEIMRLADGRDIWVVEDAAQALTSHYKGKPLGTFGHLSAFSFHETKNYVCGEGGALIVNHYPFIERAEMIQEKGTNRAQFARGMVDKYTWRDIGSSYLLSELNAAYLYKQFEQIDTINESRLRAWNFYKELLKEVMAIDGIEGPVIPEEANHNAHMFYLKCRDGEERSELMNFLKEHDVVAVPHYVPLHSSYAGQVYGMFAGEDRFTTQDSERILRLPLYYGITEEDVRYVVKRIQLFYQA</sequence>
<dbReference type="PANTHER" id="PTHR30244:SF34">
    <property type="entry name" value="DTDP-4-AMINO-4,6-DIDEOXYGALACTOSE TRANSAMINASE"/>
    <property type="match status" value="1"/>
</dbReference>
<dbReference type="RefSeq" id="WP_289216581.1">
    <property type="nucleotide sequence ID" value="NZ_JAPVRC010000007.1"/>
</dbReference>
<organism evidence="2 3">
    <name type="scientific">Halobacillus campisalis</name>
    <dbReference type="NCBI Taxonomy" id="435909"/>
    <lineage>
        <taxon>Bacteria</taxon>
        <taxon>Bacillati</taxon>
        <taxon>Bacillota</taxon>
        <taxon>Bacilli</taxon>
        <taxon>Bacillales</taxon>
        <taxon>Bacillaceae</taxon>
        <taxon>Halobacillus</taxon>
    </lineage>
</organism>
<evidence type="ECO:0000313" key="2">
    <source>
        <dbReference type="EMBL" id="MFC7321704.1"/>
    </source>
</evidence>
<gene>
    <name evidence="2" type="primary">rffA</name>
    <name evidence="2" type="synonym">fcnA</name>
    <name evidence="2" type="synonym">wecE</name>
    <name evidence="2" type="ORF">ACFQMN_12530</name>
</gene>
<dbReference type="GO" id="GO:0019180">
    <property type="term" value="F:dTDP-4-amino-4,6-dideoxygalactose transaminase activity"/>
    <property type="evidence" value="ECO:0007669"/>
    <property type="project" value="UniProtKB-EC"/>
</dbReference>
<dbReference type="Pfam" id="PF01041">
    <property type="entry name" value="DegT_DnrJ_EryC1"/>
    <property type="match status" value="1"/>
</dbReference>